<dbReference type="PROSITE" id="PS00675">
    <property type="entry name" value="SIGMA54_INTERACT_1"/>
    <property type="match status" value="1"/>
</dbReference>
<dbReference type="AlphaFoldDB" id="A0A167WD87"/>
<dbReference type="FunFam" id="3.40.50.300:FF:000006">
    <property type="entry name" value="DNA-binding transcriptional regulator NtrC"/>
    <property type="match status" value="1"/>
</dbReference>
<keyword evidence="2" id="KW-0067">ATP-binding</keyword>
<dbReference type="KEGG" id="buz:AYM40_26700"/>
<dbReference type="Proteomes" id="UP000076852">
    <property type="component" value="Chromosome 2"/>
</dbReference>
<dbReference type="GO" id="GO:0005524">
    <property type="term" value="F:ATP binding"/>
    <property type="evidence" value="ECO:0007669"/>
    <property type="project" value="UniProtKB-KW"/>
</dbReference>
<evidence type="ECO:0000256" key="2">
    <source>
        <dbReference type="ARBA" id="ARBA00022840"/>
    </source>
</evidence>
<protein>
    <recommendedName>
        <fullName evidence="6">Sigma-54 factor interaction domain-containing protein</fullName>
    </recommendedName>
</protein>
<dbReference type="PRINTS" id="PR01590">
    <property type="entry name" value="HTHFIS"/>
</dbReference>
<dbReference type="Gene3D" id="3.30.450.40">
    <property type="match status" value="1"/>
</dbReference>
<dbReference type="GO" id="GO:0006355">
    <property type="term" value="P:regulation of DNA-templated transcription"/>
    <property type="evidence" value="ECO:0007669"/>
    <property type="project" value="InterPro"/>
</dbReference>
<dbReference type="SUPFAM" id="SSF46689">
    <property type="entry name" value="Homeodomain-like"/>
    <property type="match status" value="1"/>
</dbReference>
<evidence type="ECO:0000256" key="4">
    <source>
        <dbReference type="ARBA" id="ARBA00023125"/>
    </source>
</evidence>
<reference evidence="7 8" key="1">
    <citation type="journal article" date="2016" name="Gene">
        <title>PacBio SMRT assembly of a complex multi-replicon genome reveals chlorocatechol degradative operon in a region of genome plasticity.</title>
        <authorList>
            <person name="Ricker N."/>
            <person name="Shen S.Y."/>
            <person name="Goordial J."/>
            <person name="Jin S."/>
            <person name="Fulthorpe R.R."/>
        </authorList>
    </citation>
    <scope>NUCLEOTIDE SEQUENCE [LARGE SCALE GENOMIC DNA]</scope>
    <source>
        <strain evidence="7 8">OLGA172</strain>
    </source>
</reference>
<keyword evidence="4" id="KW-0238">DNA-binding</keyword>
<evidence type="ECO:0000256" key="1">
    <source>
        <dbReference type="ARBA" id="ARBA00022741"/>
    </source>
</evidence>
<evidence type="ECO:0000313" key="8">
    <source>
        <dbReference type="Proteomes" id="UP000076852"/>
    </source>
</evidence>
<proteinExistence type="predicted"/>
<dbReference type="CDD" id="cd00009">
    <property type="entry name" value="AAA"/>
    <property type="match status" value="1"/>
</dbReference>
<dbReference type="InterPro" id="IPR025944">
    <property type="entry name" value="Sigma_54_int_dom_CS"/>
</dbReference>
<evidence type="ECO:0000256" key="3">
    <source>
        <dbReference type="ARBA" id="ARBA00023015"/>
    </source>
</evidence>
<gene>
    <name evidence="7" type="ORF">AYM40_26700</name>
</gene>
<feature type="domain" description="Sigma-54 factor interaction" evidence="6">
    <location>
        <begin position="356"/>
        <end position="585"/>
    </location>
</feature>
<dbReference type="PANTHER" id="PTHR32071">
    <property type="entry name" value="TRANSCRIPTIONAL REGULATORY PROTEIN"/>
    <property type="match status" value="1"/>
</dbReference>
<dbReference type="InterPro" id="IPR003593">
    <property type="entry name" value="AAA+_ATPase"/>
</dbReference>
<dbReference type="GO" id="GO:0043565">
    <property type="term" value="F:sequence-specific DNA binding"/>
    <property type="evidence" value="ECO:0007669"/>
    <property type="project" value="InterPro"/>
</dbReference>
<sequence>MTKVDRLGLPGGRRPRKCRSNGEIGVTIVALDQLGSTDYARSVERTWERFISDRPIDDGAIREVVLKSWQRCQAFGVDPAQRTASANANKIYVQQGGWLNASVRAGLDDIASCLAETRSVAVVGDLSGTIFSVAGDRDLAEVLAFSSGIFAGANLSEHYGGTNAVGTALALGGPVTILGGEHFCQTGKAWNCSATVIRDPVDQSVIGVVDITNSATTPPMLTCACVTTLVERIQSHLVHQELFGRTRLIEGFFEQRHRSDEIVAFDRRGRIVKSTPGAKIDGFALREEEQIPGLDRDSIERWNFERLPNWIRPEYLSPVEMNGVLFGGIVRIPYGGPRRASAPPAIKTLSSGLRQLAEASPSLLAILVQAEQIASKRLPVLLQGETGTGKDVLAKAIHEASSVSAGPFVAVNCAALPRELIAGELFGHAEGAFTGARRGGAKGRFEEANGGTIFLDEIGDMPIDLQPYLLRVLEEGATSRLGESIQRRINVRVIAATNRPLEYDVAEGQFRSDLFYRLDGICFHLPPLRERSGDIPSIVRSILRTLTPAAETPPEVGTDLLEILSAHDWPGNIRELRNVLARIIALSDDELLDARVLQGRLGPRATTRRPESNGHMLSNVRENERKLILDAVAATGGSATDAAKAIGISRATIYRRLKSYRAAHKL</sequence>
<dbReference type="InterPro" id="IPR058031">
    <property type="entry name" value="AAA_lid_NorR"/>
</dbReference>
<accession>A0A167WD87</accession>
<dbReference type="InterPro" id="IPR009057">
    <property type="entry name" value="Homeodomain-like_sf"/>
</dbReference>
<organism evidence="7 8">
    <name type="scientific">Paraburkholderia phytofirmans OLGA172</name>
    <dbReference type="NCBI Taxonomy" id="1417228"/>
    <lineage>
        <taxon>Bacteria</taxon>
        <taxon>Pseudomonadati</taxon>
        <taxon>Pseudomonadota</taxon>
        <taxon>Betaproteobacteria</taxon>
        <taxon>Burkholderiales</taxon>
        <taxon>Burkholderiaceae</taxon>
        <taxon>Paraburkholderia</taxon>
    </lineage>
</organism>
<dbReference type="EMBL" id="CP014579">
    <property type="protein sequence ID" value="ANB75893.1"/>
    <property type="molecule type" value="Genomic_DNA"/>
</dbReference>
<dbReference type="Gene3D" id="1.10.8.60">
    <property type="match status" value="1"/>
</dbReference>
<dbReference type="InterPro" id="IPR025943">
    <property type="entry name" value="Sigma_54_int_dom_ATP-bd_2"/>
</dbReference>
<dbReference type="InterPro" id="IPR025662">
    <property type="entry name" value="Sigma_54_int_dom_ATP-bd_1"/>
</dbReference>
<evidence type="ECO:0000313" key="7">
    <source>
        <dbReference type="EMBL" id="ANB75893.1"/>
    </source>
</evidence>
<dbReference type="SMART" id="SM00382">
    <property type="entry name" value="AAA"/>
    <property type="match status" value="1"/>
</dbReference>
<dbReference type="InterPro" id="IPR002197">
    <property type="entry name" value="HTH_Fis"/>
</dbReference>
<dbReference type="InterPro" id="IPR002078">
    <property type="entry name" value="Sigma_54_int"/>
</dbReference>
<keyword evidence="8" id="KW-1185">Reference proteome</keyword>
<dbReference type="PROSITE" id="PS00676">
    <property type="entry name" value="SIGMA54_INTERACT_2"/>
    <property type="match status" value="1"/>
</dbReference>
<dbReference type="Gene3D" id="1.10.10.60">
    <property type="entry name" value="Homeodomain-like"/>
    <property type="match status" value="1"/>
</dbReference>
<dbReference type="Gene3D" id="3.40.50.300">
    <property type="entry name" value="P-loop containing nucleotide triphosphate hydrolases"/>
    <property type="match status" value="1"/>
</dbReference>
<dbReference type="PROSITE" id="PS50045">
    <property type="entry name" value="SIGMA54_INTERACT_4"/>
    <property type="match status" value="1"/>
</dbReference>
<name>A0A167WD87_9BURK</name>
<dbReference type="STRING" id="1804984.AYM40_26700"/>
<dbReference type="SUPFAM" id="SSF52540">
    <property type="entry name" value="P-loop containing nucleoside triphosphate hydrolases"/>
    <property type="match status" value="1"/>
</dbReference>
<dbReference type="InterPro" id="IPR029016">
    <property type="entry name" value="GAF-like_dom_sf"/>
</dbReference>
<dbReference type="Pfam" id="PF00158">
    <property type="entry name" value="Sigma54_activat"/>
    <property type="match status" value="1"/>
</dbReference>
<evidence type="ECO:0000259" key="6">
    <source>
        <dbReference type="PROSITE" id="PS50045"/>
    </source>
</evidence>
<keyword evidence="5" id="KW-0804">Transcription</keyword>
<dbReference type="Pfam" id="PF25601">
    <property type="entry name" value="AAA_lid_14"/>
    <property type="match status" value="1"/>
</dbReference>
<evidence type="ECO:0000256" key="5">
    <source>
        <dbReference type="ARBA" id="ARBA00023163"/>
    </source>
</evidence>
<dbReference type="InterPro" id="IPR027417">
    <property type="entry name" value="P-loop_NTPase"/>
</dbReference>
<keyword evidence="3" id="KW-0805">Transcription regulation</keyword>
<dbReference type="Pfam" id="PF02954">
    <property type="entry name" value="HTH_8"/>
    <property type="match status" value="1"/>
</dbReference>
<dbReference type="PROSITE" id="PS00688">
    <property type="entry name" value="SIGMA54_INTERACT_3"/>
    <property type="match status" value="1"/>
</dbReference>
<keyword evidence="1" id="KW-0547">Nucleotide-binding</keyword>